<organism evidence="1 2">
    <name type="scientific">Candolleomyces eurysporus</name>
    <dbReference type="NCBI Taxonomy" id="2828524"/>
    <lineage>
        <taxon>Eukaryota</taxon>
        <taxon>Fungi</taxon>
        <taxon>Dikarya</taxon>
        <taxon>Basidiomycota</taxon>
        <taxon>Agaricomycotina</taxon>
        <taxon>Agaricomycetes</taxon>
        <taxon>Agaricomycetidae</taxon>
        <taxon>Agaricales</taxon>
        <taxon>Agaricineae</taxon>
        <taxon>Psathyrellaceae</taxon>
        <taxon>Candolleomyces</taxon>
    </lineage>
</organism>
<feature type="non-terminal residue" evidence="1">
    <location>
        <position position="1"/>
    </location>
</feature>
<dbReference type="AlphaFoldDB" id="A0A9W8MJB0"/>
<dbReference type="Proteomes" id="UP001140091">
    <property type="component" value="Unassembled WGS sequence"/>
</dbReference>
<sequence length="246" mass="28418">MLEVAQARMEEINPLLAKYSPRRALELLRLQLVSYMRGDFPFDRKRLLTESLRDWWAHLSAYEDARVLAALAIKIFSSMPISIVNNSARCITEWLNTNRHGDEEVPKGVPDYLAIRTYLSVDQEDKRTKCLDLNWKDIQNATVNKEEAIELTDRQFKSADTIDDMDLSEWQRYQPPAERLNHRGDVFDLAAAFNLSHFKDVLSDTSSLDGGIQRRERSQRSETGLHVDKTDCDALFPGDEEWAVWA</sequence>
<name>A0A9W8MJB0_9AGAR</name>
<accession>A0A9W8MJB0</accession>
<dbReference type="OrthoDB" id="3236755at2759"/>
<evidence type="ECO:0000313" key="2">
    <source>
        <dbReference type="Proteomes" id="UP001140091"/>
    </source>
</evidence>
<evidence type="ECO:0000313" key="1">
    <source>
        <dbReference type="EMBL" id="KAJ2934070.1"/>
    </source>
</evidence>
<gene>
    <name evidence="1" type="ORF">H1R20_g3020</name>
</gene>
<protein>
    <submittedName>
        <fullName evidence="1">Uncharacterized protein</fullName>
    </submittedName>
</protein>
<reference evidence="1" key="1">
    <citation type="submission" date="2022-06" db="EMBL/GenBank/DDBJ databases">
        <title>Genome Sequence of Candolleomyces eurysporus.</title>
        <authorList>
            <person name="Buettner E."/>
        </authorList>
    </citation>
    <scope>NUCLEOTIDE SEQUENCE</scope>
    <source>
        <strain evidence="1">VTCC 930004</strain>
    </source>
</reference>
<proteinExistence type="predicted"/>
<keyword evidence="2" id="KW-1185">Reference proteome</keyword>
<comment type="caution">
    <text evidence="1">The sequence shown here is derived from an EMBL/GenBank/DDBJ whole genome shotgun (WGS) entry which is preliminary data.</text>
</comment>
<dbReference type="EMBL" id="JANBPK010000726">
    <property type="protein sequence ID" value="KAJ2934070.1"/>
    <property type="molecule type" value="Genomic_DNA"/>
</dbReference>